<dbReference type="AlphaFoldDB" id="A0A0D6EIB7"/>
<feature type="repeat" description="WD" evidence="2">
    <location>
        <begin position="417"/>
        <end position="459"/>
    </location>
</feature>
<dbReference type="SMART" id="SM00320">
    <property type="entry name" value="WD40"/>
    <property type="match status" value="7"/>
</dbReference>
<dbReference type="InterPro" id="IPR015943">
    <property type="entry name" value="WD40/YVTN_repeat-like_dom_sf"/>
</dbReference>
<feature type="compositionally biased region" description="Basic residues" evidence="4">
    <location>
        <begin position="601"/>
        <end position="612"/>
    </location>
</feature>
<dbReference type="GO" id="GO:0031124">
    <property type="term" value="P:mRNA 3'-end processing"/>
    <property type="evidence" value="ECO:0007669"/>
    <property type="project" value="UniProtKB-UniRule"/>
</dbReference>
<feature type="repeat" description="WD" evidence="2">
    <location>
        <begin position="262"/>
        <end position="303"/>
    </location>
</feature>
<feature type="region of interest" description="Disordered" evidence="4">
    <location>
        <begin position="23"/>
        <end position="49"/>
    </location>
</feature>
<protein>
    <recommendedName>
        <fullName evidence="1 3">Polyadenylation factor subunit 2</fullName>
    </recommendedName>
</protein>
<name>A0A0D6EIB7_SPOSA</name>
<gene>
    <name evidence="5" type="primary">SPOSA6832_01332</name>
</gene>
<evidence type="ECO:0000313" key="6">
    <source>
        <dbReference type="Proteomes" id="UP000243876"/>
    </source>
</evidence>
<reference evidence="6" key="1">
    <citation type="submission" date="2015-02" db="EMBL/GenBank/DDBJ databases">
        <authorList>
            <person name="Gon?alves P."/>
        </authorList>
    </citation>
    <scope>NUCLEOTIDE SEQUENCE [LARGE SCALE GENOMIC DNA]</scope>
</reference>
<evidence type="ECO:0000256" key="2">
    <source>
        <dbReference type="PROSITE-ProRule" id="PRU00221"/>
    </source>
</evidence>
<feature type="non-terminal residue" evidence="5">
    <location>
        <position position="1"/>
    </location>
</feature>
<dbReference type="PANTHER" id="PTHR22836">
    <property type="entry name" value="WD40 REPEAT PROTEIN"/>
    <property type="match status" value="1"/>
</dbReference>
<comment type="function">
    <text evidence="3">Required for 3'-end cleavage and polyadenylation of pre-mRNAs.</text>
</comment>
<dbReference type="OrthoDB" id="16717at2759"/>
<dbReference type="PROSITE" id="PS50294">
    <property type="entry name" value="WD_REPEATS_REGION"/>
    <property type="match status" value="5"/>
</dbReference>
<dbReference type="InterPro" id="IPR036322">
    <property type="entry name" value="WD40_repeat_dom_sf"/>
</dbReference>
<feature type="repeat" description="WD" evidence="2">
    <location>
        <begin position="461"/>
        <end position="493"/>
    </location>
</feature>
<dbReference type="GO" id="GO:0005847">
    <property type="term" value="C:mRNA cleavage and polyadenylation specificity factor complex"/>
    <property type="evidence" value="ECO:0007669"/>
    <property type="project" value="TreeGrafter"/>
</dbReference>
<keyword evidence="3" id="KW-0507">mRNA processing</keyword>
<feature type="repeat" description="WD" evidence="2">
    <location>
        <begin position="304"/>
        <end position="345"/>
    </location>
</feature>
<dbReference type="Gene3D" id="2.130.10.10">
    <property type="entry name" value="YVTN repeat-like/Quinoprotein amine dehydrogenase"/>
    <property type="match status" value="2"/>
</dbReference>
<evidence type="ECO:0000256" key="1">
    <source>
        <dbReference type="ARBA" id="ARBA00026154"/>
    </source>
</evidence>
<evidence type="ECO:0000256" key="3">
    <source>
        <dbReference type="RuleBase" id="RU369034"/>
    </source>
</evidence>
<dbReference type="SUPFAM" id="SSF50978">
    <property type="entry name" value="WD40 repeat-like"/>
    <property type="match status" value="1"/>
</dbReference>
<evidence type="ECO:0000313" key="5">
    <source>
        <dbReference type="EMBL" id="CEQ39767.1"/>
    </source>
</evidence>
<keyword evidence="2" id="KW-0853">WD repeat</keyword>
<organism evidence="5 6">
    <name type="scientific">Sporidiobolus salmonicolor</name>
    <name type="common">Yeast-like fungus</name>
    <name type="synonym">Sporobolomyces salmonicolor</name>
    <dbReference type="NCBI Taxonomy" id="5005"/>
    <lineage>
        <taxon>Eukaryota</taxon>
        <taxon>Fungi</taxon>
        <taxon>Dikarya</taxon>
        <taxon>Basidiomycota</taxon>
        <taxon>Pucciniomycotina</taxon>
        <taxon>Microbotryomycetes</taxon>
        <taxon>Sporidiobolales</taxon>
        <taxon>Sporidiobolaceae</taxon>
        <taxon>Sporobolomyces</taxon>
    </lineage>
</organism>
<feature type="compositionally biased region" description="Basic and acidic residues" evidence="4">
    <location>
        <begin position="512"/>
        <end position="528"/>
    </location>
</feature>
<evidence type="ECO:0000256" key="4">
    <source>
        <dbReference type="SAM" id="MobiDB-lite"/>
    </source>
</evidence>
<keyword evidence="6" id="KW-1185">Reference proteome</keyword>
<feature type="compositionally biased region" description="Low complexity" evidence="4">
    <location>
        <begin position="619"/>
        <end position="633"/>
    </location>
</feature>
<dbReference type="PROSITE" id="PS50082">
    <property type="entry name" value="WD_REPEATS_2"/>
    <property type="match status" value="5"/>
</dbReference>
<feature type="compositionally biased region" description="Basic residues" evidence="4">
    <location>
        <begin position="549"/>
        <end position="561"/>
    </location>
</feature>
<feature type="region of interest" description="Disordered" evidence="4">
    <location>
        <begin position="512"/>
        <end position="722"/>
    </location>
</feature>
<proteinExistence type="predicted"/>
<feature type="repeat" description="WD" evidence="2">
    <location>
        <begin position="375"/>
        <end position="416"/>
    </location>
</feature>
<dbReference type="Pfam" id="PF00400">
    <property type="entry name" value="WD40"/>
    <property type="match status" value="6"/>
</dbReference>
<feature type="compositionally biased region" description="Low complexity" evidence="4">
    <location>
        <begin position="530"/>
        <end position="543"/>
    </location>
</feature>
<comment type="subcellular location">
    <subcellularLocation>
        <location evidence="3">Nucleus</location>
    </subcellularLocation>
</comment>
<dbReference type="InterPro" id="IPR001680">
    <property type="entry name" value="WD40_rpt"/>
</dbReference>
<keyword evidence="3" id="KW-0539">Nucleus</keyword>
<dbReference type="Proteomes" id="UP000243876">
    <property type="component" value="Unassembled WGS sequence"/>
</dbReference>
<dbReference type="PANTHER" id="PTHR22836:SF0">
    <property type="entry name" value="PRE-MRNA 3' END PROCESSING PROTEIN WDR33"/>
    <property type="match status" value="1"/>
</dbReference>
<dbReference type="InterPro" id="IPR045245">
    <property type="entry name" value="Pfs2-like"/>
</dbReference>
<sequence length="722" mass="80578">MSSLAPAPPAVPLLPLLAPTAPAPAVRTSSWTPTHLDDPPAPPPPDTREEQLAALAAQEKLGHDGKRQRVRARRTVDPFGGLERFKIFKSVRSGRRDELFIRNQPGYLIDVRSLPCPRLARALLTFASSCHVQLLPAHAYQNFSTSFCSRYAHTSTNKIRCPVNIVTVRPPRPSDRPRELEETDPALRLQFTPDARRILTGSTSGEFTLWNGLTFNFETILQAHDSAVRALSWSNSGQWLLSADNSGLIKYFQPNMNNLQIFQGHGEAIRDVSWAPNDERFATGADDGVIKIWNFERMKEEKVLTGHGWDVKCVKWHPTKGLLASGSKDNLVKFWDPRTSTVLTTLYVYLVLYFPLPSLIPAASSNRTRSRPLLSHGHKNTIQALSWSPNGHMVATASRDQLVKVFDIRAMKELVTLRGHKKEVCSVAWHPIHSDVLVSGGSEGSILHWSLPDPAPKETLEFAHDSNVWSLAYHPLGHLLVSASNDHTTRFWSRGRPGVRVKGDRFHVGRERARELGEEGENPAHDDGASSPVFSPSRSLSPSRDARTHARALSRPRRSARSGRLFPPRPATPARAHRPRRQPPELLRLAPGVERAPTRPPRVRQRPARGGRHGGNGDGQRASTDAPAAAADAGLWWTGRRRRTRRRRGRGSLHPGLWSTTPSRHGRRRSSARDGHGRRREGTAPAELRRRRRRRRRGGEERGPAPESAGRARAVWRRAGNP</sequence>
<dbReference type="EMBL" id="CENE01000004">
    <property type="protein sequence ID" value="CEQ39767.1"/>
    <property type="molecule type" value="Genomic_DNA"/>
</dbReference>
<feature type="compositionally biased region" description="Basic residues" evidence="4">
    <location>
        <begin position="639"/>
        <end position="651"/>
    </location>
</feature>
<feature type="compositionally biased region" description="Low complexity" evidence="4">
    <location>
        <begin position="709"/>
        <end position="722"/>
    </location>
</feature>
<dbReference type="CDD" id="cd00200">
    <property type="entry name" value="WD40"/>
    <property type="match status" value="1"/>
</dbReference>
<accession>A0A0D6EIB7</accession>